<reference evidence="2" key="1">
    <citation type="journal article" date="2011" name="PLoS Genet.">
        <title>Genomic analysis of the necrotrophic fungal pathogens Sclerotinia sclerotiorum and Botrytis cinerea.</title>
        <authorList>
            <person name="Amselem J."/>
            <person name="Cuomo C.A."/>
            <person name="van Kan J.A."/>
            <person name="Viaud M."/>
            <person name="Benito E.P."/>
            <person name="Couloux A."/>
            <person name="Coutinho P.M."/>
            <person name="de Vries R.P."/>
            <person name="Dyer P.S."/>
            <person name="Fillinger S."/>
            <person name="Fournier E."/>
            <person name="Gout L."/>
            <person name="Hahn M."/>
            <person name="Kohn L."/>
            <person name="Lapalu N."/>
            <person name="Plummer K.M."/>
            <person name="Pradier J.M."/>
            <person name="Quevillon E."/>
            <person name="Sharon A."/>
            <person name="Simon A."/>
            <person name="ten Have A."/>
            <person name="Tudzynski B."/>
            <person name="Tudzynski P."/>
            <person name="Wincker P."/>
            <person name="Andrew M."/>
            <person name="Anthouard V."/>
            <person name="Beever R.E."/>
            <person name="Beffa R."/>
            <person name="Benoit I."/>
            <person name="Bouzid O."/>
            <person name="Brault B."/>
            <person name="Chen Z."/>
            <person name="Choquer M."/>
            <person name="Collemare J."/>
            <person name="Cotton P."/>
            <person name="Danchin E.G."/>
            <person name="Da Silva C."/>
            <person name="Gautier A."/>
            <person name="Giraud C."/>
            <person name="Giraud T."/>
            <person name="Gonzalez C."/>
            <person name="Grossetete S."/>
            <person name="Guldener U."/>
            <person name="Henrissat B."/>
            <person name="Howlett B.J."/>
            <person name="Kodira C."/>
            <person name="Kretschmer M."/>
            <person name="Lappartient A."/>
            <person name="Leroch M."/>
            <person name="Levis C."/>
            <person name="Mauceli E."/>
            <person name="Neuveglise C."/>
            <person name="Oeser B."/>
            <person name="Pearson M."/>
            <person name="Poulain J."/>
            <person name="Poussereau N."/>
            <person name="Quesneville H."/>
            <person name="Rascle C."/>
            <person name="Schumacher J."/>
            <person name="Segurens B."/>
            <person name="Sexton A."/>
            <person name="Silva E."/>
            <person name="Sirven C."/>
            <person name="Soanes D.M."/>
            <person name="Talbot N.J."/>
            <person name="Templeton M."/>
            <person name="Yandava C."/>
            <person name="Yarden O."/>
            <person name="Zeng Q."/>
            <person name="Rollins J.A."/>
            <person name="Lebrun M.H."/>
            <person name="Dickman M."/>
        </authorList>
    </citation>
    <scope>NUCLEOTIDE SEQUENCE [LARGE SCALE GENOMIC DNA]</scope>
    <source>
        <strain evidence="2">ATCC 18683 / 1980 / Ss-1</strain>
    </source>
</reference>
<sequence>MRSFITAVREAGRENEGECSTHLYFGVYLWSKNLDHFGKNIADDGYASGKGALQRVWDSAVAARIARLKAWDDVVMAWERHRGEVEISTLD</sequence>
<dbReference type="GeneID" id="5494986"/>
<gene>
    <name evidence="1" type="ORF">SS1G_00251</name>
</gene>
<name>A7E4M9_SCLS1</name>
<accession>A7E4M9</accession>
<evidence type="ECO:0000313" key="2">
    <source>
        <dbReference type="Proteomes" id="UP000001312"/>
    </source>
</evidence>
<dbReference type="InParanoid" id="A7E4M9"/>
<protein>
    <submittedName>
        <fullName evidence="1">Uncharacterized protein</fullName>
    </submittedName>
</protein>
<organism evidence="1 2">
    <name type="scientific">Sclerotinia sclerotiorum (strain ATCC 18683 / 1980 / Ss-1)</name>
    <name type="common">White mold</name>
    <name type="synonym">Whetzelinia sclerotiorum</name>
    <dbReference type="NCBI Taxonomy" id="665079"/>
    <lineage>
        <taxon>Eukaryota</taxon>
        <taxon>Fungi</taxon>
        <taxon>Dikarya</taxon>
        <taxon>Ascomycota</taxon>
        <taxon>Pezizomycotina</taxon>
        <taxon>Leotiomycetes</taxon>
        <taxon>Helotiales</taxon>
        <taxon>Sclerotiniaceae</taxon>
        <taxon>Sclerotinia</taxon>
    </lineage>
</organism>
<dbReference type="RefSeq" id="XP_001598165.1">
    <property type="nucleotide sequence ID" value="XM_001598115.1"/>
</dbReference>
<keyword evidence="2" id="KW-1185">Reference proteome</keyword>
<evidence type="ECO:0000313" key="1">
    <source>
        <dbReference type="EMBL" id="EDN90851.1"/>
    </source>
</evidence>
<dbReference type="HOGENOM" id="CLU_2428376_0_0_1"/>
<proteinExistence type="predicted"/>
<dbReference type="AlphaFoldDB" id="A7E4M9"/>
<dbReference type="KEGG" id="ssl:SS1G_00251"/>
<dbReference type="EMBL" id="CH476621">
    <property type="protein sequence ID" value="EDN90851.1"/>
    <property type="molecule type" value="Genomic_DNA"/>
</dbReference>
<dbReference type="Proteomes" id="UP000001312">
    <property type="component" value="Unassembled WGS sequence"/>
</dbReference>